<reference evidence="2" key="1">
    <citation type="journal article" date="2015" name="Nature">
        <title>Complex archaea that bridge the gap between prokaryotes and eukaryotes.</title>
        <authorList>
            <person name="Spang A."/>
            <person name="Saw J.H."/>
            <person name="Jorgensen S.L."/>
            <person name="Zaremba-Niedzwiedzka K."/>
            <person name="Martijn J."/>
            <person name="Lind A.E."/>
            <person name="van Eijk R."/>
            <person name="Schleper C."/>
            <person name="Guy L."/>
            <person name="Ettema T.J."/>
        </authorList>
    </citation>
    <scope>NUCLEOTIDE SEQUENCE</scope>
</reference>
<dbReference type="PANTHER" id="PTHR43464:SF77">
    <property type="entry name" value="BLL3586 PROTEIN"/>
    <property type="match status" value="1"/>
</dbReference>
<gene>
    <name evidence="2" type="ORF">LCGC14_2103050</name>
</gene>
<dbReference type="SUPFAM" id="SSF53335">
    <property type="entry name" value="S-adenosyl-L-methionine-dependent methyltransferases"/>
    <property type="match status" value="1"/>
</dbReference>
<evidence type="ECO:0000313" key="2">
    <source>
        <dbReference type="EMBL" id="KKL70625.1"/>
    </source>
</evidence>
<dbReference type="Pfam" id="PF13649">
    <property type="entry name" value="Methyltransf_25"/>
    <property type="match status" value="1"/>
</dbReference>
<dbReference type="AlphaFoldDB" id="A0A0F9GMF0"/>
<dbReference type="GO" id="GO:0008168">
    <property type="term" value="F:methyltransferase activity"/>
    <property type="evidence" value="ECO:0007669"/>
    <property type="project" value="TreeGrafter"/>
</dbReference>
<feature type="non-terminal residue" evidence="2">
    <location>
        <position position="168"/>
    </location>
</feature>
<feature type="domain" description="Methyltransferase" evidence="1">
    <location>
        <begin position="57"/>
        <end position="145"/>
    </location>
</feature>
<name>A0A0F9GMF0_9ZZZZ</name>
<dbReference type="PANTHER" id="PTHR43464">
    <property type="entry name" value="METHYLTRANSFERASE"/>
    <property type="match status" value="1"/>
</dbReference>
<dbReference type="Gene3D" id="3.40.50.150">
    <property type="entry name" value="Vaccinia Virus protein VP39"/>
    <property type="match status" value="1"/>
</dbReference>
<proteinExistence type="predicted"/>
<dbReference type="CDD" id="cd02440">
    <property type="entry name" value="AdoMet_MTases"/>
    <property type="match status" value="1"/>
</dbReference>
<dbReference type="InterPro" id="IPR041698">
    <property type="entry name" value="Methyltransf_25"/>
</dbReference>
<comment type="caution">
    <text evidence="2">The sequence shown here is derived from an EMBL/GenBank/DDBJ whole genome shotgun (WGS) entry which is preliminary data.</text>
</comment>
<protein>
    <recommendedName>
        <fullName evidence="1">Methyltransferase domain-containing protein</fullName>
    </recommendedName>
</protein>
<evidence type="ECO:0000259" key="1">
    <source>
        <dbReference type="Pfam" id="PF13649"/>
    </source>
</evidence>
<sequence>MIQEVRDYWNALPCDSLRSDLKPGSLAYYEELERLKYDLEPHIPEFANFEQWKGKRVLEIGCGIGADTSRFAKAGANITAVDLSDISIDIAQHRLETLGLEGKFYRADAEHLSLYLKPEPFDLIYSYGVIHHTPNPERVFEQLLQYCHSDTELRIMMYSKWCARTFCT</sequence>
<accession>A0A0F9GMF0</accession>
<dbReference type="EMBL" id="LAZR01025844">
    <property type="protein sequence ID" value="KKL70625.1"/>
    <property type="molecule type" value="Genomic_DNA"/>
</dbReference>
<dbReference type="InterPro" id="IPR029063">
    <property type="entry name" value="SAM-dependent_MTases_sf"/>
</dbReference>
<organism evidence="2">
    <name type="scientific">marine sediment metagenome</name>
    <dbReference type="NCBI Taxonomy" id="412755"/>
    <lineage>
        <taxon>unclassified sequences</taxon>
        <taxon>metagenomes</taxon>
        <taxon>ecological metagenomes</taxon>
    </lineage>
</organism>